<protein>
    <submittedName>
        <fullName evidence="7">APC family permease</fullName>
    </submittedName>
</protein>
<dbReference type="RefSeq" id="WP_055394815.1">
    <property type="nucleotide sequence ID" value="NZ_JAMXAX010000056.1"/>
</dbReference>
<accession>A0ABV8DII1</accession>
<keyword evidence="5 6" id="KW-0472">Membrane</keyword>
<reference evidence="8" key="1">
    <citation type="journal article" date="2019" name="Int. J. Syst. Evol. Microbiol.">
        <title>The Global Catalogue of Microorganisms (GCM) 10K type strain sequencing project: providing services to taxonomists for standard genome sequencing and annotation.</title>
        <authorList>
            <consortium name="The Broad Institute Genomics Platform"/>
            <consortium name="The Broad Institute Genome Sequencing Center for Infectious Disease"/>
            <person name="Wu L."/>
            <person name="Ma J."/>
        </authorList>
    </citation>
    <scope>NUCLEOTIDE SEQUENCE [LARGE SCALE GENOMIC DNA]</scope>
    <source>
        <strain evidence="8">CCUG 2113</strain>
    </source>
</reference>
<keyword evidence="8" id="KW-1185">Reference proteome</keyword>
<dbReference type="Gene3D" id="1.20.1740.10">
    <property type="entry name" value="Amino acid/polyamine transporter I"/>
    <property type="match status" value="1"/>
</dbReference>
<evidence type="ECO:0000313" key="7">
    <source>
        <dbReference type="EMBL" id="MFC3938340.1"/>
    </source>
</evidence>
<organism evidence="7 8">
    <name type="scientific">Acidovorax facilis</name>
    <dbReference type="NCBI Taxonomy" id="12917"/>
    <lineage>
        <taxon>Bacteria</taxon>
        <taxon>Pseudomonadati</taxon>
        <taxon>Pseudomonadota</taxon>
        <taxon>Betaproteobacteria</taxon>
        <taxon>Burkholderiales</taxon>
        <taxon>Comamonadaceae</taxon>
        <taxon>Acidovorax</taxon>
    </lineage>
</organism>
<comment type="caution">
    <text evidence="7">The sequence shown here is derived from an EMBL/GenBank/DDBJ whole genome shotgun (WGS) entry which is preliminary data.</text>
</comment>
<comment type="subcellular location">
    <subcellularLocation>
        <location evidence="1">Membrane</location>
        <topology evidence="1">Multi-pass membrane protein</topology>
    </subcellularLocation>
</comment>
<feature type="transmembrane region" description="Helical" evidence="6">
    <location>
        <begin position="94"/>
        <end position="118"/>
    </location>
</feature>
<feature type="transmembrane region" description="Helical" evidence="6">
    <location>
        <begin position="275"/>
        <end position="293"/>
    </location>
</feature>
<evidence type="ECO:0000256" key="2">
    <source>
        <dbReference type="ARBA" id="ARBA00022448"/>
    </source>
</evidence>
<evidence type="ECO:0000256" key="3">
    <source>
        <dbReference type="ARBA" id="ARBA00022692"/>
    </source>
</evidence>
<feature type="transmembrane region" description="Helical" evidence="6">
    <location>
        <begin position="248"/>
        <end position="269"/>
    </location>
</feature>
<gene>
    <name evidence="7" type="ORF">ACFOW3_27340</name>
</gene>
<evidence type="ECO:0000256" key="4">
    <source>
        <dbReference type="ARBA" id="ARBA00022989"/>
    </source>
</evidence>
<feature type="transmembrane region" description="Helical" evidence="6">
    <location>
        <begin position="138"/>
        <end position="162"/>
    </location>
</feature>
<dbReference type="InterPro" id="IPR002293">
    <property type="entry name" value="AA/rel_permease1"/>
</dbReference>
<evidence type="ECO:0000256" key="1">
    <source>
        <dbReference type="ARBA" id="ARBA00004141"/>
    </source>
</evidence>
<feature type="transmembrane region" description="Helical" evidence="6">
    <location>
        <begin position="55"/>
        <end position="73"/>
    </location>
</feature>
<feature type="transmembrane region" description="Helical" evidence="6">
    <location>
        <begin position="12"/>
        <end position="35"/>
    </location>
</feature>
<dbReference type="PANTHER" id="PTHR43243">
    <property type="entry name" value="INNER MEMBRANE TRANSPORTER YGJI-RELATED"/>
    <property type="match status" value="1"/>
</dbReference>
<dbReference type="PANTHER" id="PTHR43243:SF4">
    <property type="entry name" value="CATIONIC AMINO ACID TRANSPORTER 4"/>
    <property type="match status" value="1"/>
</dbReference>
<dbReference type="Pfam" id="PF13520">
    <property type="entry name" value="AA_permease_2"/>
    <property type="match status" value="1"/>
</dbReference>
<name>A0ABV8DII1_9BURK</name>
<keyword evidence="4 6" id="KW-1133">Transmembrane helix</keyword>
<keyword evidence="3 6" id="KW-0812">Transmembrane</keyword>
<keyword evidence="2" id="KW-0813">Transport</keyword>
<sequence length="298" mass="31616">MAALVLRGIKESMWVNVAFTLVEAAGLLIVITVGIPYWGSVDLLEVPDLRGGDATVLLVMQGAVLTFFAFIGFEDTLNVAEEWRDPQRTIPIALVTALVIGALIYVGVAVSAVSVVPWREFSKAPGPLTEVIARAAPAIAPWVFTVVTLFAVANTALVNYVTSSRLVYGMARQGLLPRALGNVHQRTSTPHLAAIMLLALLLPLGMFGSIANLASASVLLLLVVFAIVNGALFILKGRQSEPVGRFEIPRWVPASGTVICLVLVGIRVASSDWHAPALAGGLLAGILVLYALLRSKSY</sequence>
<feature type="transmembrane region" description="Helical" evidence="6">
    <location>
        <begin position="217"/>
        <end position="236"/>
    </location>
</feature>
<feature type="transmembrane region" description="Helical" evidence="6">
    <location>
        <begin position="192"/>
        <end position="211"/>
    </location>
</feature>
<evidence type="ECO:0000313" key="8">
    <source>
        <dbReference type="Proteomes" id="UP001595693"/>
    </source>
</evidence>
<proteinExistence type="predicted"/>
<evidence type="ECO:0000256" key="5">
    <source>
        <dbReference type="ARBA" id="ARBA00023136"/>
    </source>
</evidence>
<evidence type="ECO:0000256" key="6">
    <source>
        <dbReference type="SAM" id="Phobius"/>
    </source>
</evidence>
<dbReference type="EMBL" id="JBHSAJ010000177">
    <property type="protein sequence ID" value="MFC3938340.1"/>
    <property type="molecule type" value="Genomic_DNA"/>
</dbReference>
<dbReference type="Proteomes" id="UP001595693">
    <property type="component" value="Unassembled WGS sequence"/>
</dbReference>